<dbReference type="AlphaFoldDB" id="A0A836LH68"/>
<dbReference type="KEGG" id="phet:94292362"/>
<proteinExistence type="predicted"/>
<feature type="compositionally biased region" description="Low complexity" evidence="1">
    <location>
        <begin position="300"/>
        <end position="316"/>
    </location>
</feature>
<comment type="caution">
    <text evidence="2">The sequence shown here is derived from an EMBL/GenBank/DDBJ whole genome shotgun (WGS) entry which is preliminary data.</text>
</comment>
<dbReference type="RefSeq" id="XP_067758782.1">
    <property type="nucleotide sequence ID" value="XM_067902285.1"/>
</dbReference>
<dbReference type="Gene3D" id="3.80.10.10">
    <property type="entry name" value="Ribonuclease Inhibitor"/>
    <property type="match status" value="1"/>
</dbReference>
<feature type="region of interest" description="Disordered" evidence="1">
    <location>
        <begin position="298"/>
        <end position="332"/>
    </location>
</feature>
<organism evidence="2 3">
    <name type="scientific">Porcisia hertigi</name>
    <dbReference type="NCBI Taxonomy" id="2761500"/>
    <lineage>
        <taxon>Eukaryota</taxon>
        <taxon>Discoba</taxon>
        <taxon>Euglenozoa</taxon>
        <taxon>Kinetoplastea</taxon>
        <taxon>Metakinetoplastina</taxon>
        <taxon>Trypanosomatida</taxon>
        <taxon>Trypanosomatidae</taxon>
        <taxon>Leishmaniinae</taxon>
        <taxon>Porcisia</taxon>
    </lineage>
</organism>
<dbReference type="GeneID" id="94292362"/>
<feature type="compositionally biased region" description="Low complexity" evidence="1">
    <location>
        <begin position="364"/>
        <end position="373"/>
    </location>
</feature>
<dbReference type="InterPro" id="IPR001611">
    <property type="entry name" value="Leu-rich_rpt"/>
</dbReference>
<feature type="region of interest" description="Disordered" evidence="1">
    <location>
        <begin position="596"/>
        <end position="637"/>
    </location>
</feature>
<accession>A0A836LH68</accession>
<evidence type="ECO:0000313" key="2">
    <source>
        <dbReference type="EMBL" id="KAG5509630.1"/>
    </source>
</evidence>
<evidence type="ECO:0000256" key="1">
    <source>
        <dbReference type="SAM" id="MobiDB-lite"/>
    </source>
</evidence>
<feature type="region of interest" description="Disordered" evidence="1">
    <location>
        <begin position="417"/>
        <end position="450"/>
    </location>
</feature>
<sequence length="637" mass="68337">MSVPNFTAEELAYYASLNLDDPDEATLEAFLAETEQVPEYHTSDTDTTSSNTAASAVEDGEALATSRDKPPREHFICSGVGKVAPERGTAPFDHRLSTSASTVLAKRRLSAGLPPVPVSSTTGSSTRYGFTQVLEKEKLVGGVEGIADAALQTRCVELPAKQLTSTAPIQCFLNATHVYLQHNTLTDLAGVELLSQLQVLVVHHNQLTSLAPLQQLDRLFYLDVSHNSVSSSVDALLRDELPCASLKSLNLSHNPCWTQCGEGAVNGAEERHRAYVQLVCTACPLLERLDDVEVEDGEEVVVPHSGSSTESEASSALEQPPATVADTSPSKARGIAVRRVHHALETARSARTPPGVPHRHTRSSPEPSSCISSGVAGPSLQPHSSDEVEELTLLDEEETRLVHQLILRRAVDGALESPKGVETPSTDDPLHLSRNCAGSAHPHASAPVTEAAAERRTGELTEITADESALLGTRSNTLQLYRNLQFTQAVSQARLQRDMLAYWDDVSRVLQTAQALQQDRRRRLQQRLQGQTPEYMDSLALLQKESYVKDLDRYRSSDWIKKHASAGNDAAASVSVAPPSVAAPSVGAAVAKKITDVGGNSTPAASSASKRAPGKAPKKTPMDVSAPKRVPKPPAPR</sequence>
<dbReference type="Proteomes" id="UP000674318">
    <property type="component" value="Chromosome 13"/>
</dbReference>
<evidence type="ECO:0000313" key="3">
    <source>
        <dbReference type="Proteomes" id="UP000674318"/>
    </source>
</evidence>
<protein>
    <submittedName>
        <fullName evidence="2">Uncharacterized protein</fullName>
    </submittedName>
</protein>
<dbReference type="PROSITE" id="PS51450">
    <property type="entry name" value="LRR"/>
    <property type="match status" value="1"/>
</dbReference>
<dbReference type="EMBL" id="JAFJZO010000013">
    <property type="protein sequence ID" value="KAG5509630.1"/>
    <property type="molecule type" value="Genomic_DNA"/>
</dbReference>
<dbReference type="InterPro" id="IPR032675">
    <property type="entry name" value="LRR_dom_sf"/>
</dbReference>
<feature type="compositionally biased region" description="Low complexity" evidence="1">
    <location>
        <begin position="45"/>
        <end position="56"/>
    </location>
</feature>
<keyword evidence="3" id="KW-1185">Reference proteome</keyword>
<feature type="region of interest" description="Disordered" evidence="1">
    <location>
        <begin position="38"/>
        <end position="73"/>
    </location>
</feature>
<dbReference type="OrthoDB" id="7451790at2759"/>
<reference evidence="2 3" key="1">
    <citation type="submission" date="2021-02" db="EMBL/GenBank/DDBJ databases">
        <title>Porcisia hertigi Genome sequencing and assembly.</title>
        <authorList>
            <person name="Almutairi H."/>
            <person name="Gatherer D."/>
        </authorList>
    </citation>
    <scope>NUCLEOTIDE SEQUENCE [LARGE SCALE GENOMIC DNA]</scope>
    <source>
        <strain evidence="2 3">C119</strain>
    </source>
</reference>
<name>A0A836LH68_9TRYP</name>
<dbReference type="SUPFAM" id="SSF52058">
    <property type="entry name" value="L domain-like"/>
    <property type="match status" value="1"/>
</dbReference>
<dbReference type="InterPro" id="IPR040091">
    <property type="entry name" value="LRRC56"/>
</dbReference>
<gene>
    <name evidence="2" type="ORF">JKF63_06335</name>
</gene>
<dbReference type="PANTHER" id="PTHR22708">
    <property type="entry name" value="LEUCINE-RICH REPEAT-CONTAINING PROTEIN 56"/>
    <property type="match status" value="1"/>
</dbReference>
<feature type="region of interest" description="Disordered" evidence="1">
    <location>
        <begin position="344"/>
        <end position="387"/>
    </location>
</feature>
<feature type="compositionally biased region" description="Polar residues" evidence="1">
    <location>
        <begin position="598"/>
        <end position="609"/>
    </location>
</feature>
<dbReference type="PANTHER" id="PTHR22708:SF2">
    <property type="entry name" value="LEUCINE-RICH REPEAT PROTEIN (LRRP)"/>
    <property type="match status" value="1"/>
</dbReference>